<dbReference type="FunFam" id="1.20.58.390:FF:000043">
    <property type="entry name" value="AcetylCholine Receptor"/>
    <property type="match status" value="1"/>
</dbReference>
<feature type="transmembrane region" description="Helical" evidence="6">
    <location>
        <begin position="254"/>
        <end position="276"/>
    </location>
</feature>
<evidence type="ECO:0000259" key="7">
    <source>
        <dbReference type="Pfam" id="PF02931"/>
    </source>
</evidence>
<dbReference type="InterPro" id="IPR006202">
    <property type="entry name" value="Neur_chan_lig-bd"/>
</dbReference>
<keyword evidence="6" id="KW-0407">Ion channel</keyword>
<dbReference type="Gene3D" id="2.70.170.10">
    <property type="entry name" value="Neurotransmitter-gated ion-channel ligand-binding domain"/>
    <property type="match status" value="1"/>
</dbReference>
<dbReference type="EMBL" id="JARQWQ010000025">
    <property type="protein sequence ID" value="KAK2563551.1"/>
    <property type="molecule type" value="Genomic_DNA"/>
</dbReference>
<evidence type="ECO:0000313" key="10">
    <source>
        <dbReference type="Proteomes" id="UP001249851"/>
    </source>
</evidence>
<comment type="subcellular location">
    <subcellularLocation>
        <location evidence="1">Membrane</location>
        <topology evidence="1">Multi-pass membrane protein</topology>
    </subcellularLocation>
</comment>
<dbReference type="InterPro" id="IPR036734">
    <property type="entry name" value="Neur_chan_lig-bd_sf"/>
</dbReference>
<keyword evidence="9" id="KW-0675">Receptor</keyword>
<evidence type="ECO:0000256" key="6">
    <source>
        <dbReference type="RuleBase" id="RU000687"/>
    </source>
</evidence>
<dbReference type="FunFam" id="2.70.170.10:FF:000016">
    <property type="entry name" value="Nicotinic acetylcholine receptor subunit"/>
    <property type="match status" value="1"/>
</dbReference>
<dbReference type="PROSITE" id="PS00236">
    <property type="entry name" value="NEUROTR_ION_CHANNEL"/>
    <property type="match status" value="1"/>
</dbReference>
<dbReference type="CDD" id="cd18997">
    <property type="entry name" value="LGIC_ECD_nAChR"/>
    <property type="match status" value="1"/>
</dbReference>
<dbReference type="Pfam" id="PF02932">
    <property type="entry name" value="Neur_chan_memb"/>
    <property type="match status" value="1"/>
</dbReference>
<comment type="caution">
    <text evidence="9">The sequence shown here is derived from an EMBL/GenBank/DDBJ whole genome shotgun (WGS) entry which is preliminary data.</text>
</comment>
<dbReference type="Pfam" id="PF02931">
    <property type="entry name" value="Neur_chan_LBD"/>
    <property type="match status" value="1"/>
</dbReference>
<dbReference type="InterPro" id="IPR018000">
    <property type="entry name" value="Neurotransmitter_ion_chnl_CS"/>
</dbReference>
<dbReference type="GO" id="GO:0004888">
    <property type="term" value="F:transmembrane signaling receptor activity"/>
    <property type="evidence" value="ECO:0007669"/>
    <property type="project" value="InterPro"/>
</dbReference>
<dbReference type="InterPro" id="IPR038050">
    <property type="entry name" value="Neuro_actylchol_rec"/>
</dbReference>
<dbReference type="PANTHER" id="PTHR18945">
    <property type="entry name" value="NEUROTRANSMITTER GATED ION CHANNEL"/>
    <property type="match status" value="1"/>
</dbReference>
<evidence type="ECO:0000256" key="4">
    <source>
        <dbReference type="ARBA" id="ARBA00022989"/>
    </source>
</evidence>
<dbReference type="InterPro" id="IPR036719">
    <property type="entry name" value="Neuro-gated_channel_TM_sf"/>
</dbReference>
<reference evidence="9" key="2">
    <citation type="journal article" date="2023" name="Science">
        <title>Genomic signatures of disease resistance in endangered staghorn corals.</title>
        <authorList>
            <person name="Vollmer S.V."/>
            <person name="Selwyn J.D."/>
            <person name="Despard B.A."/>
            <person name="Roesel C.L."/>
        </authorList>
    </citation>
    <scope>NUCLEOTIDE SEQUENCE</scope>
    <source>
        <strain evidence="9">K2</strain>
    </source>
</reference>
<comment type="similarity">
    <text evidence="2">Belongs to the ligand-gated ion channel (TC 1.A.9) family. Acetylcholine receptor (TC 1.A.9.1) subfamily.</text>
</comment>
<keyword evidence="10" id="KW-1185">Reference proteome</keyword>
<dbReference type="Gene3D" id="1.20.58.390">
    <property type="entry name" value="Neurotransmitter-gated ion-channel transmembrane domain"/>
    <property type="match status" value="1"/>
</dbReference>
<dbReference type="Proteomes" id="UP001249851">
    <property type="component" value="Unassembled WGS sequence"/>
</dbReference>
<dbReference type="SUPFAM" id="SSF90112">
    <property type="entry name" value="Neurotransmitter-gated ion-channel transmembrane pore"/>
    <property type="match status" value="1"/>
</dbReference>
<dbReference type="InterPro" id="IPR006029">
    <property type="entry name" value="Neurotrans-gated_channel_TM"/>
</dbReference>
<keyword evidence="6" id="KW-0732">Signal</keyword>
<evidence type="ECO:0000256" key="3">
    <source>
        <dbReference type="ARBA" id="ARBA00022692"/>
    </source>
</evidence>
<evidence type="ECO:0000256" key="2">
    <source>
        <dbReference type="ARBA" id="ARBA00009237"/>
    </source>
</evidence>
<feature type="chain" id="PRO_5041781839" evidence="6">
    <location>
        <begin position="33"/>
        <end position="532"/>
    </location>
</feature>
<evidence type="ECO:0000256" key="1">
    <source>
        <dbReference type="ARBA" id="ARBA00004141"/>
    </source>
</evidence>
<dbReference type="AlphaFoldDB" id="A0AAD9V6X5"/>
<feature type="domain" description="Neurotransmitter-gated ion-channel transmembrane" evidence="8">
    <location>
        <begin position="259"/>
        <end position="518"/>
    </location>
</feature>
<dbReference type="PRINTS" id="PR00252">
    <property type="entry name" value="NRIONCHANNEL"/>
</dbReference>
<feature type="transmembrane region" description="Helical" evidence="6">
    <location>
        <begin position="312"/>
        <end position="341"/>
    </location>
</feature>
<keyword evidence="5 6" id="KW-0472">Membrane</keyword>
<feature type="signal peptide" evidence="6">
    <location>
        <begin position="1"/>
        <end position="32"/>
    </location>
</feature>
<dbReference type="SUPFAM" id="SSF63712">
    <property type="entry name" value="Nicotinic receptor ligand binding domain-like"/>
    <property type="match status" value="1"/>
</dbReference>
<keyword evidence="6" id="KW-0406">Ion transport</keyword>
<organism evidence="9 10">
    <name type="scientific">Acropora cervicornis</name>
    <name type="common">Staghorn coral</name>
    <dbReference type="NCBI Taxonomy" id="6130"/>
    <lineage>
        <taxon>Eukaryota</taxon>
        <taxon>Metazoa</taxon>
        <taxon>Cnidaria</taxon>
        <taxon>Anthozoa</taxon>
        <taxon>Hexacorallia</taxon>
        <taxon>Scleractinia</taxon>
        <taxon>Astrocoeniina</taxon>
        <taxon>Acroporidae</taxon>
        <taxon>Acropora</taxon>
    </lineage>
</organism>
<feature type="domain" description="Neurotransmitter-gated ion-channel ligand-binding" evidence="7">
    <location>
        <begin position="42"/>
        <end position="251"/>
    </location>
</feature>
<dbReference type="GO" id="GO:0016020">
    <property type="term" value="C:membrane"/>
    <property type="evidence" value="ECO:0007669"/>
    <property type="project" value="UniProtKB-SubCell"/>
</dbReference>
<gene>
    <name evidence="9" type="ORF">P5673_013276</name>
</gene>
<accession>A0AAD9V6X5</accession>
<sequence length="532" mass="60386">MAVHNRRDASLLCDFSVLRMVVLFLVLQQSIAERNESRNAYQRLLFQIFEGYDSDVHPGGGASVKVWLAAKVVRIVSINEKNNALQSQWWMTQEWNNPDLTWNPKNFGEIKTIHVEPTKVWVPDVLLYNNADKDMDAVGALEKYKTKIAISFDGNNSWMAPAMFQSICKIDIKYFPFDDQKCHMKFASWAYDVSKLDVYSLEKETGFVEGIYQPSNEWNLKGVDVVRSEVKYTCCPNPYSEVVVTLNIERRSRYYVINLVFPCALIACMVFFTFVLPPECGERVSLCITILMAMTIFQELTSSKLPPSSDAFFLIGTYYTVAIFEIGLAIAATCVVLNFYYSKTKMPGWMRTLLLRTLAPIFKVKMKYRSFSFKDNQLPNDVVHAHEVGHNPAFESYNIGDGGLGWGGISDVFEQNQALTLSSVNVASHEPLRYSPEEEEEQVMSPALKLNGVSLRGNVSELNDKAANKDTAKTSENKEPTLQQLIEWQEEWRTASRVLDRIIIVCSIAIGCISAAVIFFQAPRVRQIFNIS</sequence>
<feature type="transmembrane region" description="Helical" evidence="6">
    <location>
        <begin position="502"/>
        <end position="522"/>
    </location>
</feature>
<evidence type="ECO:0000256" key="5">
    <source>
        <dbReference type="ARBA" id="ARBA00023136"/>
    </source>
</evidence>
<reference evidence="9" key="1">
    <citation type="journal article" date="2023" name="G3 (Bethesda)">
        <title>Whole genome assembly and annotation of the endangered Caribbean coral Acropora cervicornis.</title>
        <authorList>
            <person name="Selwyn J.D."/>
            <person name="Vollmer S.V."/>
        </authorList>
    </citation>
    <scope>NUCLEOTIDE SEQUENCE</scope>
    <source>
        <strain evidence="9">K2</strain>
    </source>
</reference>
<evidence type="ECO:0000313" key="9">
    <source>
        <dbReference type="EMBL" id="KAK2563551.1"/>
    </source>
</evidence>
<comment type="caution">
    <text evidence="6">Lacks conserved residue(s) required for the propagation of feature annotation.</text>
</comment>
<dbReference type="InterPro" id="IPR006201">
    <property type="entry name" value="Neur_channel"/>
</dbReference>
<keyword evidence="3 6" id="KW-0812">Transmembrane</keyword>
<dbReference type="GO" id="GO:0005230">
    <property type="term" value="F:extracellular ligand-gated monoatomic ion channel activity"/>
    <property type="evidence" value="ECO:0007669"/>
    <property type="project" value="InterPro"/>
</dbReference>
<keyword evidence="6" id="KW-0813">Transport</keyword>
<dbReference type="CDD" id="cd19051">
    <property type="entry name" value="LGIC_TM_cation"/>
    <property type="match status" value="1"/>
</dbReference>
<evidence type="ECO:0000259" key="8">
    <source>
        <dbReference type="Pfam" id="PF02932"/>
    </source>
</evidence>
<name>A0AAD9V6X5_ACRCE</name>
<keyword evidence="4 6" id="KW-1133">Transmembrane helix</keyword>
<proteinExistence type="inferred from homology"/>
<protein>
    <submittedName>
        <fullName evidence="9">Neuronal acetylcholine receptor subunit alpha-3</fullName>
    </submittedName>
</protein>